<dbReference type="SMART" id="SM00278">
    <property type="entry name" value="HhH1"/>
    <property type="match status" value="1"/>
</dbReference>
<dbReference type="CDD" id="cd00056">
    <property type="entry name" value="ENDO3c"/>
    <property type="match status" value="1"/>
</dbReference>
<evidence type="ECO:0000256" key="6">
    <source>
        <dbReference type="ARBA" id="ARBA00023239"/>
    </source>
</evidence>
<comment type="catalytic activity">
    <reaction evidence="9">
        <text>2'-deoxyribonucleotide-(2'-deoxyribose 5'-phosphate)-2'-deoxyribonucleotide-DNA = a 3'-end 2'-deoxyribonucleotide-(2,3-dehydro-2,3-deoxyribose 5'-phosphate)-DNA + a 5'-end 5'-phospho-2'-deoxyribonucleoside-DNA + H(+)</text>
        <dbReference type="Rhea" id="RHEA:66592"/>
        <dbReference type="Rhea" id="RHEA-COMP:13180"/>
        <dbReference type="Rhea" id="RHEA-COMP:16897"/>
        <dbReference type="Rhea" id="RHEA-COMP:17067"/>
        <dbReference type="ChEBI" id="CHEBI:15378"/>
        <dbReference type="ChEBI" id="CHEBI:136412"/>
        <dbReference type="ChEBI" id="CHEBI:157695"/>
        <dbReference type="ChEBI" id="CHEBI:167181"/>
        <dbReference type="EC" id="4.2.99.18"/>
    </reaction>
</comment>
<feature type="domain" description="HhH-GPD" evidence="11">
    <location>
        <begin position="122"/>
        <end position="284"/>
    </location>
</feature>
<keyword evidence="5" id="KW-0234">DNA repair</keyword>
<dbReference type="PANTHER" id="PTHR10242">
    <property type="entry name" value="8-OXOGUANINE DNA GLYCOSYLASE"/>
    <property type="match status" value="1"/>
</dbReference>
<name>A0A1M4VB67_9FIRM</name>
<evidence type="ECO:0000313" key="13">
    <source>
        <dbReference type="Proteomes" id="UP000184251"/>
    </source>
</evidence>
<evidence type="ECO:0000259" key="11">
    <source>
        <dbReference type="SMART" id="SM00478"/>
    </source>
</evidence>
<accession>A0A1M4VB67</accession>
<dbReference type="GO" id="GO:0003684">
    <property type="term" value="F:damaged DNA binding"/>
    <property type="evidence" value="ECO:0007669"/>
    <property type="project" value="InterPro"/>
</dbReference>
<dbReference type="GO" id="GO:0008534">
    <property type="term" value="F:oxidized purine nucleobase lesion DNA N-glycosylase activity"/>
    <property type="evidence" value="ECO:0007669"/>
    <property type="project" value="InterPro"/>
</dbReference>
<dbReference type="InterPro" id="IPR003583">
    <property type="entry name" value="Hlx-hairpin-Hlx_DNA-bd_motif"/>
</dbReference>
<dbReference type="Gene3D" id="1.10.340.30">
    <property type="entry name" value="Hypothetical protein, domain 2"/>
    <property type="match status" value="1"/>
</dbReference>
<evidence type="ECO:0000256" key="8">
    <source>
        <dbReference type="ARBA" id="ARBA00023295"/>
    </source>
</evidence>
<dbReference type="STRING" id="1120975.SAMN02746064_00931"/>
<keyword evidence="8" id="KW-0326">Glycosidase</keyword>
<dbReference type="SUPFAM" id="SSF48150">
    <property type="entry name" value="DNA-glycosylase"/>
    <property type="match status" value="1"/>
</dbReference>
<evidence type="ECO:0000313" key="12">
    <source>
        <dbReference type="EMBL" id="SHE66163.1"/>
    </source>
</evidence>
<protein>
    <recommendedName>
        <fullName evidence="2">DNA-(apurinic or apyrimidinic site) lyase</fullName>
        <ecNumber evidence="2">4.2.99.18</ecNumber>
    </recommendedName>
</protein>
<evidence type="ECO:0000256" key="7">
    <source>
        <dbReference type="ARBA" id="ARBA00023268"/>
    </source>
</evidence>
<evidence type="ECO:0000256" key="9">
    <source>
        <dbReference type="ARBA" id="ARBA00044632"/>
    </source>
</evidence>
<dbReference type="InterPro" id="IPR012904">
    <property type="entry name" value="OGG_N"/>
</dbReference>
<dbReference type="InterPro" id="IPR052054">
    <property type="entry name" value="Oxidative_DNA_repair_enzyme"/>
</dbReference>
<dbReference type="InterPro" id="IPR011257">
    <property type="entry name" value="DNA_glycosylase"/>
</dbReference>
<sequence length="294" mass="33755">MLKDFSVINNEIQAKITEFDLVQTFECGQCFRWNKVYENGYLGVSRGRVLEIEQKGDRFIFRGTDRDAFENYWMDYLDLRRDYGEIIEKVSTEKNMIKATQYGNGIRILLQDEWEALVSFIISSNNNIKRIKKIVDGLCSIFGNPVDYKGQVLFTFPNPEDIYGSGCDDLGDIKCGYRAGYIIDAVEKVHLGEVDIGSIRKTNYQQGAKELMKIKGVGPKVADCVLLYGGAKYESYPVDVWVKRVTEALYLKKDSKPDEIKSIAREMWGDLAGFAQQYLFYYARENQLETGEVK</sequence>
<keyword evidence="3" id="KW-0227">DNA damage</keyword>
<dbReference type="Gene3D" id="3.30.310.260">
    <property type="match status" value="1"/>
</dbReference>
<proteinExistence type="inferred from homology"/>
<keyword evidence="4" id="KW-0378">Hydrolase</keyword>
<evidence type="ECO:0000259" key="10">
    <source>
        <dbReference type="SMART" id="SM00278"/>
    </source>
</evidence>
<dbReference type="SUPFAM" id="SSF55945">
    <property type="entry name" value="TATA-box binding protein-like"/>
    <property type="match status" value="1"/>
</dbReference>
<gene>
    <name evidence="12" type="ORF">SAMN02746064_00931</name>
</gene>
<dbReference type="GO" id="GO:0006284">
    <property type="term" value="P:base-excision repair"/>
    <property type="evidence" value="ECO:0007669"/>
    <property type="project" value="InterPro"/>
</dbReference>
<evidence type="ECO:0000256" key="5">
    <source>
        <dbReference type="ARBA" id="ARBA00023204"/>
    </source>
</evidence>
<dbReference type="EMBL" id="FQTU01000005">
    <property type="protein sequence ID" value="SHE66163.1"/>
    <property type="molecule type" value="Genomic_DNA"/>
</dbReference>
<evidence type="ECO:0000256" key="3">
    <source>
        <dbReference type="ARBA" id="ARBA00022763"/>
    </source>
</evidence>
<feature type="domain" description="Helix-hairpin-helix DNA-binding motif class 1" evidence="10">
    <location>
        <begin position="209"/>
        <end position="228"/>
    </location>
</feature>
<organism evidence="12 13">
    <name type="scientific">Alkalibacter saccharofermentans DSM 14828</name>
    <dbReference type="NCBI Taxonomy" id="1120975"/>
    <lineage>
        <taxon>Bacteria</taxon>
        <taxon>Bacillati</taxon>
        <taxon>Bacillota</taxon>
        <taxon>Clostridia</taxon>
        <taxon>Eubacteriales</taxon>
        <taxon>Eubacteriaceae</taxon>
        <taxon>Alkalibacter</taxon>
    </lineage>
</organism>
<dbReference type="InterPro" id="IPR003265">
    <property type="entry name" value="HhH-GPD_domain"/>
</dbReference>
<dbReference type="RefSeq" id="WP_073269924.1">
    <property type="nucleotide sequence ID" value="NZ_FQTU01000005.1"/>
</dbReference>
<dbReference type="Pfam" id="PF00730">
    <property type="entry name" value="HhH-GPD"/>
    <property type="match status" value="1"/>
</dbReference>
<dbReference type="GO" id="GO:0006289">
    <property type="term" value="P:nucleotide-excision repair"/>
    <property type="evidence" value="ECO:0007669"/>
    <property type="project" value="InterPro"/>
</dbReference>
<comment type="similarity">
    <text evidence="1">Belongs to the type-1 OGG1 family.</text>
</comment>
<keyword evidence="13" id="KW-1185">Reference proteome</keyword>
<evidence type="ECO:0000256" key="1">
    <source>
        <dbReference type="ARBA" id="ARBA00010679"/>
    </source>
</evidence>
<dbReference type="OrthoDB" id="9798522at2"/>
<dbReference type="AlphaFoldDB" id="A0A1M4VB67"/>
<dbReference type="Pfam" id="PF07934">
    <property type="entry name" value="OGG_N"/>
    <property type="match status" value="1"/>
</dbReference>
<reference evidence="12 13" key="1">
    <citation type="submission" date="2016-11" db="EMBL/GenBank/DDBJ databases">
        <authorList>
            <person name="Jaros S."/>
            <person name="Januszkiewicz K."/>
            <person name="Wedrychowicz H."/>
        </authorList>
    </citation>
    <scope>NUCLEOTIDE SEQUENCE [LARGE SCALE GENOMIC DNA]</scope>
    <source>
        <strain evidence="12 13">DSM 14828</strain>
    </source>
</reference>
<dbReference type="PANTHER" id="PTHR10242:SF2">
    <property type="entry name" value="N-GLYCOSYLASE_DNA LYASE"/>
    <property type="match status" value="1"/>
</dbReference>
<dbReference type="SMART" id="SM00478">
    <property type="entry name" value="ENDO3c"/>
    <property type="match status" value="1"/>
</dbReference>
<evidence type="ECO:0000256" key="2">
    <source>
        <dbReference type="ARBA" id="ARBA00012720"/>
    </source>
</evidence>
<dbReference type="Proteomes" id="UP000184251">
    <property type="component" value="Unassembled WGS sequence"/>
</dbReference>
<keyword evidence="7" id="KW-0511">Multifunctional enzyme</keyword>
<keyword evidence="6 12" id="KW-0456">Lyase</keyword>
<dbReference type="GO" id="GO:0140078">
    <property type="term" value="F:class I DNA-(apurinic or apyrimidinic site) endonuclease activity"/>
    <property type="evidence" value="ECO:0007669"/>
    <property type="project" value="UniProtKB-EC"/>
</dbReference>
<dbReference type="InterPro" id="IPR023170">
    <property type="entry name" value="HhH_base_excis_C"/>
</dbReference>
<evidence type="ECO:0000256" key="4">
    <source>
        <dbReference type="ARBA" id="ARBA00022801"/>
    </source>
</evidence>
<dbReference type="EC" id="4.2.99.18" evidence="2"/>
<dbReference type="Gene3D" id="1.10.1670.10">
    <property type="entry name" value="Helix-hairpin-Helix base-excision DNA repair enzymes (C-terminal)"/>
    <property type="match status" value="1"/>
</dbReference>